<evidence type="ECO:0000256" key="2">
    <source>
        <dbReference type="ARBA" id="ARBA00022630"/>
    </source>
</evidence>
<sequence>MIESVIVAGAGQTAAVAARTLRRRGFDGRLTLVGEEPEAPYQRPPLSKEYLTGDQDRDELCLLTPEWCASNAVELRLGTRVTAIRAGGRAVEYADGSAETAGAVLIATGGRPRRLPGVEGERVRYLRTLADAERLRAELRPGTRVIVIGAGFIGSEVASTARGLGAEVTVIEQAGQPLGRALGELMGDALAALQRAAGVDLRTGEKVESYRETATAAVVTTSGGATVEGEVVVVGAGMVPNAEPAAGPGSAVEIAGDGGIVVDEYCRTGQEGVFAAGDVTSFHHPLFGRRIRAEHFDNANAQGMAAAKNILGRRTAHAASPWFWSDQFDRNLQFTGFTGDADRMVVRGRLEDFDFVAFYLAGGVLRAAFGADRGGEVAVARELIGARLAPDPDVLRDEDADLTDLLS</sequence>
<evidence type="ECO:0000256" key="1">
    <source>
        <dbReference type="ARBA" id="ARBA00001974"/>
    </source>
</evidence>
<dbReference type="Gene3D" id="3.50.50.60">
    <property type="entry name" value="FAD/NAD(P)-binding domain"/>
    <property type="match status" value="2"/>
</dbReference>
<comment type="caution">
    <text evidence="7">The sequence shown here is derived from an EMBL/GenBank/DDBJ whole genome shotgun (WGS) entry which is preliminary data.</text>
</comment>
<dbReference type="RefSeq" id="WP_378285066.1">
    <property type="nucleotide sequence ID" value="NZ_JBHSON010000042.1"/>
</dbReference>
<organism evidence="7 8">
    <name type="scientific">Actinomadura rugatobispora</name>
    <dbReference type="NCBI Taxonomy" id="1994"/>
    <lineage>
        <taxon>Bacteria</taxon>
        <taxon>Bacillati</taxon>
        <taxon>Actinomycetota</taxon>
        <taxon>Actinomycetes</taxon>
        <taxon>Streptosporangiales</taxon>
        <taxon>Thermomonosporaceae</taxon>
        <taxon>Actinomadura</taxon>
    </lineage>
</organism>
<keyword evidence="2" id="KW-0285">Flavoprotein</keyword>
<name>A0ABW1A893_9ACTN</name>
<dbReference type="Pfam" id="PF14759">
    <property type="entry name" value="Reductase_C"/>
    <property type="match status" value="1"/>
</dbReference>
<dbReference type="PRINTS" id="PR00368">
    <property type="entry name" value="FADPNR"/>
</dbReference>
<evidence type="ECO:0000259" key="6">
    <source>
        <dbReference type="Pfam" id="PF14759"/>
    </source>
</evidence>
<reference evidence="8" key="1">
    <citation type="journal article" date="2019" name="Int. J. Syst. Evol. Microbiol.">
        <title>The Global Catalogue of Microorganisms (GCM) 10K type strain sequencing project: providing services to taxonomists for standard genome sequencing and annotation.</title>
        <authorList>
            <consortium name="The Broad Institute Genomics Platform"/>
            <consortium name="The Broad Institute Genome Sequencing Center for Infectious Disease"/>
            <person name="Wu L."/>
            <person name="Ma J."/>
        </authorList>
    </citation>
    <scope>NUCLEOTIDE SEQUENCE [LARGE SCALE GENOMIC DNA]</scope>
    <source>
        <strain evidence="8">KCTC 42087</strain>
    </source>
</reference>
<accession>A0ABW1A893</accession>
<dbReference type="InterPro" id="IPR036188">
    <property type="entry name" value="FAD/NAD-bd_sf"/>
</dbReference>
<evidence type="ECO:0000313" key="8">
    <source>
        <dbReference type="Proteomes" id="UP001596074"/>
    </source>
</evidence>
<dbReference type="Gene3D" id="3.30.390.30">
    <property type="match status" value="1"/>
</dbReference>
<dbReference type="InterPro" id="IPR023753">
    <property type="entry name" value="FAD/NAD-binding_dom"/>
</dbReference>
<dbReference type="InterPro" id="IPR028202">
    <property type="entry name" value="Reductase_C"/>
</dbReference>
<evidence type="ECO:0000256" key="4">
    <source>
        <dbReference type="ARBA" id="ARBA00023002"/>
    </source>
</evidence>
<dbReference type="SUPFAM" id="SSF51905">
    <property type="entry name" value="FAD/NAD(P)-binding domain"/>
    <property type="match status" value="2"/>
</dbReference>
<gene>
    <name evidence="7" type="ORF">ACFPZN_27305</name>
</gene>
<protein>
    <submittedName>
        <fullName evidence="7">NAD(P)/FAD-dependent oxidoreductase</fullName>
    </submittedName>
</protein>
<dbReference type="PRINTS" id="PR00411">
    <property type="entry name" value="PNDRDTASEI"/>
</dbReference>
<keyword evidence="8" id="KW-1185">Reference proteome</keyword>
<dbReference type="PANTHER" id="PTHR43557">
    <property type="entry name" value="APOPTOSIS-INDUCING FACTOR 1"/>
    <property type="match status" value="1"/>
</dbReference>
<evidence type="ECO:0000256" key="3">
    <source>
        <dbReference type="ARBA" id="ARBA00022827"/>
    </source>
</evidence>
<dbReference type="SUPFAM" id="SSF55424">
    <property type="entry name" value="FAD/NAD-linked reductases, dimerisation (C-terminal) domain"/>
    <property type="match status" value="1"/>
</dbReference>
<feature type="domain" description="FAD/NAD(P)-binding" evidence="5">
    <location>
        <begin position="4"/>
        <end position="303"/>
    </location>
</feature>
<evidence type="ECO:0000313" key="7">
    <source>
        <dbReference type="EMBL" id="MFC5749345.1"/>
    </source>
</evidence>
<keyword evidence="3" id="KW-0274">FAD</keyword>
<dbReference type="Pfam" id="PF07992">
    <property type="entry name" value="Pyr_redox_2"/>
    <property type="match status" value="1"/>
</dbReference>
<proteinExistence type="predicted"/>
<dbReference type="InterPro" id="IPR016156">
    <property type="entry name" value="FAD/NAD-linked_Rdtase_dimer_sf"/>
</dbReference>
<dbReference type="Proteomes" id="UP001596074">
    <property type="component" value="Unassembled WGS sequence"/>
</dbReference>
<dbReference type="EMBL" id="JBHSON010000042">
    <property type="protein sequence ID" value="MFC5749345.1"/>
    <property type="molecule type" value="Genomic_DNA"/>
</dbReference>
<dbReference type="InterPro" id="IPR050446">
    <property type="entry name" value="FAD-oxidoreductase/Apoptosis"/>
</dbReference>
<keyword evidence="4" id="KW-0560">Oxidoreductase</keyword>
<feature type="domain" description="Reductase C-terminal" evidence="6">
    <location>
        <begin position="322"/>
        <end position="406"/>
    </location>
</feature>
<comment type="cofactor">
    <cofactor evidence="1">
        <name>FAD</name>
        <dbReference type="ChEBI" id="CHEBI:57692"/>
    </cofactor>
</comment>
<evidence type="ECO:0000259" key="5">
    <source>
        <dbReference type="Pfam" id="PF07992"/>
    </source>
</evidence>
<dbReference type="PANTHER" id="PTHR43557:SF2">
    <property type="entry name" value="RIESKE DOMAIN-CONTAINING PROTEIN-RELATED"/>
    <property type="match status" value="1"/>
</dbReference>